<dbReference type="GO" id="GO:0046872">
    <property type="term" value="F:metal ion binding"/>
    <property type="evidence" value="ECO:0007669"/>
    <property type="project" value="UniProtKB-KW"/>
</dbReference>
<protein>
    <submittedName>
        <fullName evidence="6">TatD-like protein</fullName>
    </submittedName>
</protein>
<reference evidence="6 7" key="1">
    <citation type="journal article" date="2023" name="G3 (Bethesda)">
        <title>A high-quality reference genome for the fission yeast Schizosaccharomyces osmophilus.</title>
        <authorList>
            <person name="Jia G.S."/>
            <person name="Zhang W.C."/>
            <person name="Liang Y."/>
            <person name="Liu X.H."/>
            <person name="Rhind N."/>
            <person name="Pidoux A."/>
            <person name="Brysch-Herzberg M."/>
            <person name="Du L.L."/>
        </authorList>
    </citation>
    <scope>NUCLEOTIDE SEQUENCE [LARGE SCALE GENOMIC DNA]</scope>
    <source>
        <strain evidence="6 7">CBS 15793</strain>
    </source>
</reference>
<feature type="binding site" evidence="5">
    <location>
        <position position="124"/>
    </location>
    <ligand>
        <name>a divalent metal cation</name>
        <dbReference type="ChEBI" id="CHEBI:60240"/>
        <label>1</label>
    </ligand>
</feature>
<dbReference type="GeneID" id="80874420"/>
<evidence type="ECO:0000313" key="6">
    <source>
        <dbReference type="EMBL" id="WBW72621.1"/>
    </source>
</evidence>
<evidence type="ECO:0000256" key="2">
    <source>
        <dbReference type="ARBA" id="ARBA00022722"/>
    </source>
</evidence>
<keyword evidence="3 5" id="KW-0479">Metal-binding</keyword>
<dbReference type="Proteomes" id="UP001212411">
    <property type="component" value="Chromosome 1"/>
</dbReference>
<evidence type="ECO:0000256" key="3">
    <source>
        <dbReference type="ARBA" id="ARBA00022723"/>
    </source>
</evidence>
<organism evidence="6 7">
    <name type="scientific">Schizosaccharomyces osmophilus</name>
    <dbReference type="NCBI Taxonomy" id="2545709"/>
    <lineage>
        <taxon>Eukaryota</taxon>
        <taxon>Fungi</taxon>
        <taxon>Dikarya</taxon>
        <taxon>Ascomycota</taxon>
        <taxon>Taphrinomycotina</taxon>
        <taxon>Schizosaccharomycetes</taxon>
        <taxon>Schizosaccharomycetales</taxon>
        <taxon>Schizosaccharomycetaceae</taxon>
        <taxon>Schizosaccharomyces</taxon>
    </lineage>
</organism>
<feature type="binding site" evidence="5">
    <location>
        <position position="36"/>
    </location>
    <ligand>
        <name>a divalent metal cation</name>
        <dbReference type="ChEBI" id="CHEBI:60240"/>
        <label>1</label>
    </ligand>
</feature>
<evidence type="ECO:0000256" key="5">
    <source>
        <dbReference type="PIRSR" id="PIRSR005902-1"/>
    </source>
</evidence>
<dbReference type="AlphaFoldDB" id="A0AAE9WBX0"/>
<dbReference type="SUPFAM" id="SSF51556">
    <property type="entry name" value="Metallo-dependent hydrolases"/>
    <property type="match status" value="1"/>
</dbReference>
<dbReference type="GO" id="GO:0005829">
    <property type="term" value="C:cytosol"/>
    <property type="evidence" value="ECO:0007669"/>
    <property type="project" value="TreeGrafter"/>
</dbReference>
<dbReference type="InterPro" id="IPR001130">
    <property type="entry name" value="TatD-like"/>
</dbReference>
<dbReference type="PANTHER" id="PTHR10060">
    <property type="entry name" value="TATD FAMILY DEOXYRIBONUCLEASE"/>
    <property type="match status" value="1"/>
</dbReference>
<feature type="binding site" evidence="5">
    <location>
        <position position="235"/>
    </location>
    <ligand>
        <name>a divalent metal cation</name>
        <dbReference type="ChEBI" id="CHEBI:60240"/>
        <label>1</label>
    </ligand>
</feature>
<dbReference type="KEGG" id="som:SOMG_00938"/>
<keyword evidence="2" id="KW-0540">Nuclease</keyword>
<evidence type="ECO:0000256" key="1">
    <source>
        <dbReference type="ARBA" id="ARBA00009275"/>
    </source>
</evidence>
<accession>A0AAE9WBX0</accession>
<dbReference type="Pfam" id="PF01026">
    <property type="entry name" value="TatD_DNase"/>
    <property type="match status" value="1"/>
</dbReference>
<dbReference type="InterPro" id="IPR032466">
    <property type="entry name" value="Metal_Hydrolase"/>
</dbReference>
<sequence length="311" mass="35159">MAQIKQAIQRSLRFYDIGYNATDPVFRGFYHDKQRHIDDFDAVISRAVSKGVQKMMITGDNVVNSRDALKLATQYDSFTCTIGVHPCQAECFNNNPEGPEDYLNQLESLVHEGKKTGKVAAFGEFGLDYDRLHHASADVQKKYFEEQLKLAVRVQLPLFLHSRNAANDFFEILEKYLPNLPKKGVVHSFTGTVEEMQQCVDHDLYVGVNGCSLKTPENVEVVRAIPLDKMLLETDAPWCEIRPSHAGHAFLDSKNLFDTCKKERYKEGCMVRGRNEPCNTVIVAEAVAKIKGISLEDLADKIWENSTLLLD</sequence>
<feature type="binding site" evidence="5">
    <location>
        <position position="187"/>
    </location>
    <ligand>
        <name>a divalent metal cation</name>
        <dbReference type="ChEBI" id="CHEBI:60240"/>
        <label>2</label>
    </ligand>
</feature>
<name>A0AAE9WBX0_9SCHI</name>
<dbReference type="EMBL" id="CP115611">
    <property type="protein sequence ID" value="WBW72621.1"/>
    <property type="molecule type" value="Genomic_DNA"/>
</dbReference>
<proteinExistence type="inferred from homology"/>
<keyword evidence="4" id="KW-0378">Hydrolase</keyword>
<dbReference type="CDD" id="cd01310">
    <property type="entry name" value="TatD_DNAse"/>
    <property type="match status" value="1"/>
</dbReference>
<dbReference type="RefSeq" id="XP_056036864.1">
    <property type="nucleotide sequence ID" value="XM_056179731.1"/>
</dbReference>
<comment type="similarity">
    <text evidence="1">Belongs to the metallo-dependent hydrolases superfamily. TatD-type hydrolase family.</text>
</comment>
<dbReference type="Gene3D" id="3.20.20.140">
    <property type="entry name" value="Metal-dependent hydrolases"/>
    <property type="match status" value="1"/>
</dbReference>
<evidence type="ECO:0000256" key="4">
    <source>
        <dbReference type="ARBA" id="ARBA00022801"/>
    </source>
</evidence>
<dbReference type="InterPro" id="IPR050891">
    <property type="entry name" value="TatD-type_Hydrolase"/>
</dbReference>
<gene>
    <name evidence="6" type="ORF">SOMG_00938</name>
</gene>
<evidence type="ECO:0000313" key="7">
    <source>
        <dbReference type="Proteomes" id="UP001212411"/>
    </source>
</evidence>
<dbReference type="PANTHER" id="PTHR10060:SF15">
    <property type="entry name" value="DEOXYRIBONUCLEASE TATDN1"/>
    <property type="match status" value="1"/>
</dbReference>
<feature type="binding site" evidence="5">
    <location>
        <position position="161"/>
    </location>
    <ligand>
        <name>a divalent metal cation</name>
        <dbReference type="ChEBI" id="CHEBI:60240"/>
        <label>2</label>
    </ligand>
</feature>
<keyword evidence="7" id="KW-1185">Reference proteome</keyword>
<dbReference type="PIRSF" id="PIRSF005902">
    <property type="entry name" value="DNase_TatD"/>
    <property type="match status" value="1"/>
</dbReference>
<dbReference type="GO" id="GO:0008296">
    <property type="term" value="F:3'-5'-DNA exonuclease activity"/>
    <property type="evidence" value="ECO:0007669"/>
    <property type="project" value="TreeGrafter"/>
</dbReference>